<proteinExistence type="predicted"/>
<accession>A0A9N8Z483</accession>
<comment type="caution">
    <text evidence="2">The sequence shown here is derived from an EMBL/GenBank/DDBJ whole genome shotgun (WGS) entry which is preliminary data.</text>
</comment>
<feature type="region of interest" description="Disordered" evidence="1">
    <location>
        <begin position="68"/>
        <end position="87"/>
    </location>
</feature>
<gene>
    <name evidence="2" type="ORF">CPELLU_LOCUS787</name>
</gene>
<organism evidence="2 3">
    <name type="scientific">Cetraspora pellucida</name>
    <dbReference type="NCBI Taxonomy" id="1433469"/>
    <lineage>
        <taxon>Eukaryota</taxon>
        <taxon>Fungi</taxon>
        <taxon>Fungi incertae sedis</taxon>
        <taxon>Mucoromycota</taxon>
        <taxon>Glomeromycotina</taxon>
        <taxon>Glomeromycetes</taxon>
        <taxon>Diversisporales</taxon>
        <taxon>Gigasporaceae</taxon>
        <taxon>Cetraspora</taxon>
    </lineage>
</organism>
<evidence type="ECO:0000256" key="1">
    <source>
        <dbReference type="SAM" id="MobiDB-lite"/>
    </source>
</evidence>
<evidence type="ECO:0000313" key="2">
    <source>
        <dbReference type="EMBL" id="CAG8464683.1"/>
    </source>
</evidence>
<evidence type="ECO:0000313" key="3">
    <source>
        <dbReference type="Proteomes" id="UP000789759"/>
    </source>
</evidence>
<dbReference type="AlphaFoldDB" id="A0A9N8Z483"/>
<reference evidence="2" key="1">
    <citation type="submission" date="2021-06" db="EMBL/GenBank/DDBJ databases">
        <authorList>
            <person name="Kallberg Y."/>
            <person name="Tangrot J."/>
            <person name="Rosling A."/>
        </authorList>
    </citation>
    <scope>NUCLEOTIDE SEQUENCE</scope>
    <source>
        <strain evidence="2">FL966</strain>
    </source>
</reference>
<keyword evidence="3" id="KW-1185">Reference proteome</keyword>
<feature type="compositionally biased region" description="Basic and acidic residues" evidence="1">
    <location>
        <begin position="69"/>
        <end position="87"/>
    </location>
</feature>
<name>A0A9N8Z483_9GLOM</name>
<dbReference type="Proteomes" id="UP000789759">
    <property type="component" value="Unassembled WGS sequence"/>
</dbReference>
<dbReference type="EMBL" id="CAJVQA010000250">
    <property type="protein sequence ID" value="CAG8464683.1"/>
    <property type="molecule type" value="Genomic_DNA"/>
</dbReference>
<protein>
    <submittedName>
        <fullName evidence="2">13325_t:CDS:1</fullName>
    </submittedName>
</protein>
<sequence length="87" mass="10300">MPPRLIIVTSPRPTIITPSRLAKLEKIKHINNYLYSNILFKLDNSTYDPLEDDNYNIDEGRPLNNLLRENLEKEEKNVDNDYRNLDK</sequence>